<organism evidence="1 2">
    <name type="scientific">Smittium culicis</name>
    <dbReference type="NCBI Taxonomy" id="133412"/>
    <lineage>
        <taxon>Eukaryota</taxon>
        <taxon>Fungi</taxon>
        <taxon>Fungi incertae sedis</taxon>
        <taxon>Zoopagomycota</taxon>
        <taxon>Kickxellomycotina</taxon>
        <taxon>Harpellomycetes</taxon>
        <taxon>Harpellales</taxon>
        <taxon>Legeriomycetaceae</taxon>
        <taxon>Smittium</taxon>
    </lineage>
</organism>
<sequence length="90" mass="10093">MIRRSSKNETTLILHSCVHNKTGLSILEKVSGESDRSNGGTLYWNWDEFLKGVLNPFSTIFFEPRVVLESFPGVSENFETDPNFVALNGA</sequence>
<accession>A0A1R1YR85</accession>
<protein>
    <submittedName>
        <fullName evidence="1">Uncharacterized protein</fullName>
    </submittedName>
</protein>
<reference evidence="2" key="1">
    <citation type="submission" date="2017-01" db="EMBL/GenBank/DDBJ databases">
        <authorList>
            <person name="Wang Y."/>
            <person name="White M."/>
            <person name="Kvist S."/>
            <person name="Moncalvo J.-M."/>
        </authorList>
    </citation>
    <scope>NUCLEOTIDE SEQUENCE [LARGE SCALE GENOMIC DNA]</scope>
    <source>
        <strain evidence="2">ID-206-W2</strain>
    </source>
</reference>
<evidence type="ECO:0000313" key="2">
    <source>
        <dbReference type="Proteomes" id="UP000187429"/>
    </source>
</evidence>
<dbReference type="AlphaFoldDB" id="A0A1R1YR85"/>
<dbReference type="Proteomes" id="UP000187429">
    <property type="component" value="Unassembled WGS sequence"/>
</dbReference>
<name>A0A1R1YR85_9FUNG</name>
<gene>
    <name evidence="1" type="ORF">AYI69_g1132</name>
</gene>
<proteinExistence type="predicted"/>
<dbReference type="EMBL" id="LSSM01000301">
    <property type="protein sequence ID" value="OMJ29370.1"/>
    <property type="molecule type" value="Genomic_DNA"/>
</dbReference>
<keyword evidence="2" id="KW-1185">Reference proteome</keyword>
<evidence type="ECO:0000313" key="1">
    <source>
        <dbReference type="EMBL" id="OMJ29370.1"/>
    </source>
</evidence>
<comment type="caution">
    <text evidence="1">The sequence shown here is derived from an EMBL/GenBank/DDBJ whole genome shotgun (WGS) entry which is preliminary data.</text>
</comment>